<feature type="region of interest" description="Disordered" evidence="1">
    <location>
        <begin position="116"/>
        <end position="135"/>
    </location>
</feature>
<organism evidence="2 3">
    <name type="scientific">Diplogelasinospora grovesii</name>
    <dbReference type="NCBI Taxonomy" id="303347"/>
    <lineage>
        <taxon>Eukaryota</taxon>
        <taxon>Fungi</taxon>
        <taxon>Dikarya</taxon>
        <taxon>Ascomycota</taxon>
        <taxon>Pezizomycotina</taxon>
        <taxon>Sordariomycetes</taxon>
        <taxon>Sordariomycetidae</taxon>
        <taxon>Sordariales</taxon>
        <taxon>Diplogelasinosporaceae</taxon>
        <taxon>Diplogelasinospora</taxon>
    </lineage>
</organism>
<dbReference type="Proteomes" id="UP001303473">
    <property type="component" value="Unassembled WGS sequence"/>
</dbReference>
<reference evidence="3" key="1">
    <citation type="journal article" date="2023" name="Mol. Phylogenet. Evol.">
        <title>Genome-scale phylogeny and comparative genomics of the fungal order Sordariales.</title>
        <authorList>
            <person name="Hensen N."/>
            <person name="Bonometti L."/>
            <person name="Westerberg I."/>
            <person name="Brannstrom I.O."/>
            <person name="Guillou S."/>
            <person name="Cros-Aarteil S."/>
            <person name="Calhoun S."/>
            <person name="Haridas S."/>
            <person name="Kuo A."/>
            <person name="Mondo S."/>
            <person name="Pangilinan J."/>
            <person name="Riley R."/>
            <person name="LaButti K."/>
            <person name="Andreopoulos B."/>
            <person name="Lipzen A."/>
            <person name="Chen C."/>
            <person name="Yan M."/>
            <person name="Daum C."/>
            <person name="Ng V."/>
            <person name="Clum A."/>
            <person name="Steindorff A."/>
            <person name="Ohm R.A."/>
            <person name="Martin F."/>
            <person name="Silar P."/>
            <person name="Natvig D.O."/>
            <person name="Lalanne C."/>
            <person name="Gautier V."/>
            <person name="Ament-Velasquez S.L."/>
            <person name="Kruys A."/>
            <person name="Hutchinson M.I."/>
            <person name="Powell A.J."/>
            <person name="Barry K."/>
            <person name="Miller A.N."/>
            <person name="Grigoriev I.V."/>
            <person name="Debuchy R."/>
            <person name="Gladieux P."/>
            <person name="Hiltunen Thoren M."/>
            <person name="Johannesson H."/>
        </authorList>
    </citation>
    <scope>NUCLEOTIDE SEQUENCE [LARGE SCALE GENOMIC DNA]</scope>
    <source>
        <strain evidence="3">CBS 340.73</strain>
    </source>
</reference>
<dbReference type="EMBL" id="MU853761">
    <property type="protein sequence ID" value="KAK3944201.1"/>
    <property type="molecule type" value="Genomic_DNA"/>
</dbReference>
<evidence type="ECO:0000313" key="2">
    <source>
        <dbReference type="EMBL" id="KAK3944201.1"/>
    </source>
</evidence>
<keyword evidence="3" id="KW-1185">Reference proteome</keyword>
<dbReference type="AlphaFoldDB" id="A0AAN6NFK7"/>
<feature type="non-terminal residue" evidence="2">
    <location>
        <position position="1"/>
    </location>
</feature>
<dbReference type="InterPro" id="IPR038883">
    <property type="entry name" value="AN11006-like"/>
</dbReference>
<evidence type="ECO:0000313" key="3">
    <source>
        <dbReference type="Proteomes" id="UP001303473"/>
    </source>
</evidence>
<name>A0AAN6NFK7_9PEZI</name>
<evidence type="ECO:0000256" key="1">
    <source>
        <dbReference type="SAM" id="MobiDB-lite"/>
    </source>
</evidence>
<comment type="caution">
    <text evidence="2">The sequence shown here is derived from an EMBL/GenBank/DDBJ whole genome shotgun (WGS) entry which is preliminary data.</text>
</comment>
<accession>A0AAN6NFK7</accession>
<dbReference type="PANTHER" id="PTHR42085:SF2">
    <property type="entry name" value="F-BOX DOMAIN-CONTAINING PROTEIN"/>
    <property type="match status" value="1"/>
</dbReference>
<proteinExistence type="predicted"/>
<gene>
    <name evidence="2" type="ORF">QBC46DRAFT_252648</name>
</gene>
<sequence>ADVAEPSTEEINEVLNSVQPQASHFFMLAPEVRDKIYRHLLVSQKPVQVKNLWTEVVPYTTRPKRSCRGRRDRQDGDRIDTRILRVCRQAAYEGARVLYSENKFLYLLRDPPATIGLSSSPSSSPPSSPVPQGKRYRHVHSAGEQHRTSFDGRLMINVAKYGHLFRHLALELEPNRSGPEYLRLMEWALKALVNPTIPLQSRPGSPPPRSCRASQNKNIFLDTLTITTTPFYEYNQRMRGELEEDDDDIDSDLDIHSGNEDQRIPGRYWSVVNLFGKGTRVMKALERIDTNFLRLNVHVLANPPTPFDDEDYNAGAKKVEQARWRHLEATLDLRYLPRHMNALARDDLLGCTMWTNDVLVDKQRAERGRLAQEGLARLRRSVKEVCLETDKAVADGGFWEDHDVAEARRREIQEKHERTFEGGEGAAQLFSLNMNTEMT</sequence>
<protein>
    <submittedName>
        <fullName evidence="2">Uncharacterized protein</fullName>
    </submittedName>
</protein>
<dbReference type="PANTHER" id="PTHR42085">
    <property type="entry name" value="F-BOX DOMAIN-CONTAINING PROTEIN"/>
    <property type="match status" value="1"/>
</dbReference>